<comment type="catalytic activity">
    <reaction evidence="1">
        <text>ATP + protein L-histidine = ADP + protein N-phospho-L-histidine.</text>
        <dbReference type="EC" id="2.7.13.3"/>
    </reaction>
</comment>
<evidence type="ECO:0000313" key="17">
    <source>
        <dbReference type="EMBL" id="PAM72035.1"/>
    </source>
</evidence>
<evidence type="ECO:0000256" key="2">
    <source>
        <dbReference type="ARBA" id="ARBA00004429"/>
    </source>
</evidence>
<evidence type="ECO:0000313" key="18">
    <source>
        <dbReference type="Proteomes" id="UP000216433"/>
    </source>
</evidence>
<dbReference type="AlphaFoldDB" id="A0A270NKB8"/>
<name>A0A270NKB8_STEMA</name>
<sequence length="451" mass="48867">MSTGARRPRWPRTLSARLLLVLLGGLTLAHGLSFGLLFFERYQSTRSMMLRNLDEDVAVSVALLEHLPADQRDAWVPRLERRTYRYLLRPAEPGPGLQTDRARQVTAIIDDSLQHRYPLQARQVARLPERFEVELRLHDGTPLTIEVTPSGLPLARWLPAVLLVQLALLLVCAWLAVRLALRPLQQLSHAVEHLQPGKDGPALPEDGPAEVGGAAAALNALQARIRGHVSERLQILAAISHDLQTPITRMKLRVETLPEDSTQQRLLADLDHLGQLVREGVAYARSSHVASGAPVSMDLGAFLASMVGDYEDMGKPVMGGAPAGLVVQTWPQPLRRVVGNLVDNALRYAGAAEIEAGRDEAGRVWISISDRGPGIPEDQLQAVLAPFHRLESSRNRDTGGTGLGLAIAVQLAQSLGGSLRLHNREGGGLRAELQLPGQRAGSDPLAGGKGL</sequence>
<evidence type="ECO:0000256" key="10">
    <source>
        <dbReference type="ARBA" id="ARBA00022777"/>
    </source>
</evidence>
<evidence type="ECO:0000256" key="8">
    <source>
        <dbReference type="ARBA" id="ARBA00022692"/>
    </source>
</evidence>
<dbReference type="PANTHER" id="PTHR44936:SF5">
    <property type="entry name" value="SENSOR HISTIDINE KINASE ENVZ"/>
    <property type="match status" value="1"/>
</dbReference>
<evidence type="ECO:0000256" key="9">
    <source>
        <dbReference type="ARBA" id="ARBA00022741"/>
    </source>
</evidence>
<dbReference type="Gene3D" id="3.30.565.10">
    <property type="entry name" value="Histidine kinase-like ATPase, C-terminal domain"/>
    <property type="match status" value="1"/>
</dbReference>
<dbReference type="Pfam" id="PF02518">
    <property type="entry name" value="HATPase_c"/>
    <property type="match status" value="1"/>
</dbReference>
<keyword evidence="5" id="KW-0997">Cell inner membrane</keyword>
<accession>A0A270NKB8</accession>
<comment type="subcellular location">
    <subcellularLocation>
        <location evidence="2">Cell inner membrane</location>
        <topology evidence="2">Multi-pass membrane protein</topology>
    </subcellularLocation>
</comment>
<keyword evidence="9" id="KW-0547">Nucleotide-binding</keyword>
<comment type="caution">
    <text evidence="17">The sequence shown here is derived from an EMBL/GenBank/DDBJ whole genome shotgun (WGS) entry which is preliminary data.</text>
</comment>
<evidence type="ECO:0000256" key="7">
    <source>
        <dbReference type="ARBA" id="ARBA00022679"/>
    </source>
</evidence>
<dbReference type="InterPro" id="IPR036890">
    <property type="entry name" value="HATPase_C_sf"/>
</dbReference>
<gene>
    <name evidence="17" type="ORF">CEK00_08540</name>
</gene>
<proteinExistence type="predicted"/>
<dbReference type="SMART" id="SM00387">
    <property type="entry name" value="HATPase_c"/>
    <property type="match status" value="1"/>
</dbReference>
<dbReference type="SUPFAM" id="SSF55874">
    <property type="entry name" value="ATPase domain of HSP90 chaperone/DNA topoisomerase II/histidine kinase"/>
    <property type="match status" value="1"/>
</dbReference>
<dbReference type="Gene3D" id="1.10.287.130">
    <property type="match status" value="1"/>
</dbReference>
<dbReference type="Proteomes" id="UP000216433">
    <property type="component" value="Unassembled WGS sequence"/>
</dbReference>
<evidence type="ECO:0000256" key="5">
    <source>
        <dbReference type="ARBA" id="ARBA00022519"/>
    </source>
</evidence>
<keyword evidence="11" id="KW-0067">ATP-binding</keyword>
<keyword evidence="14" id="KW-0472">Membrane</keyword>
<dbReference type="CDD" id="cd00082">
    <property type="entry name" value="HisKA"/>
    <property type="match status" value="1"/>
</dbReference>
<evidence type="ECO:0000256" key="4">
    <source>
        <dbReference type="ARBA" id="ARBA00022475"/>
    </source>
</evidence>
<protein>
    <recommendedName>
        <fullName evidence="3">histidine kinase</fullName>
        <ecNumber evidence="3">2.7.13.3</ecNumber>
    </recommendedName>
</protein>
<keyword evidence="13" id="KW-0902">Two-component regulatory system</keyword>
<keyword evidence="12" id="KW-1133">Transmembrane helix</keyword>
<keyword evidence="7" id="KW-0808">Transferase</keyword>
<dbReference type="InterPro" id="IPR003660">
    <property type="entry name" value="HAMP_dom"/>
</dbReference>
<evidence type="ECO:0000259" key="16">
    <source>
        <dbReference type="PROSITE" id="PS50885"/>
    </source>
</evidence>
<evidence type="ECO:0000256" key="1">
    <source>
        <dbReference type="ARBA" id="ARBA00000085"/>
    </source>
</evidence>
<evidence type="ECO:0000256" key="12">
    <source>
        <dbReference type="ARBA" id="ARBA00022989"/>
    </source>
</evidence>
<dbReference type="InterPro" id="IPR004358">
    <property type="entry name" value="Sig_transdc_His_kin-like_C"/>
</dbReference>
<evidence type="ECO:0000256" key="3">
    <source>
        <dbReference type="ARBA" id="ARBA00012438"/>
    </source>
</evidence>
<dbReference type="Pfam" id="PF00672">
    <property type="entry name" value="HAMP"/>
    <property type="match status" value="1"/>
</dbReference>
<evidence type="ECO:0000256" key="11">
    <source>
        <dbReference type="ARBA" id="ARBA00022840"/>
    </source>
</evidence>
<evidence type="ECO:0000256" key="14">
    <source>
        <dbReference type="ARBA" id="ARBA00023136"/>
    </source>
</evidence>
<dbReference type="InterPro" id="IPR003661">
    <property type="entry name" value="HisK_dim/P_dom"/>
</dbReference>
<dbReference type="InterPro" id="IPR050980">
    <property type="entry name" value="2C_sensor_his_kinase"/>
</dbReference>
<dbReference type="RefSeq" id="WP_095377753.1">
    <property type="nucleotide sequence ID" value="NZ_JAEDVB010000013.1"/>
</dbReference>
<feature type="domain" description="Histidine kinase" evidence="15">
    <location>
        <begin position="238"/>
        <end position="439"/>
    </location>
</feature>
<dbReference type="InterPro" id="IPR036097">
    <property type="entry name" value="HisK_dim/P_sf"/>
</dbReference>
<feature type="domain" description="HAMP" evidence="16">
    <location>
        <begin position="178"/>
        <end position="230"/>
    </location>
</feature>
<dbReference type="GO" id="GO:0005524">
    <property type="term" value="F:ATP binding"/>
    <property type="evidence" value="ECO:0007669"/>
    <property type="project" value="UniProtKB-KW"/>
</dbReference>
<dbReference type="InterPro" id="IPR005467">
    <property type="entry name" value="His_kinase_dom"/>
</dbReference>
<dbReference type="EC" id="2.7.13.3" evidence="3"/>
<reference evidence="17 18" key="1">
    <citation type="submission" date="2017-06" db="EMBL/GenBank/DDBJ databases">
        <title>Genome sequencing and assembly of Stenotrophomonas maltophilia DF07.</title>
        <authorList>
            <person name="Iyer R."/>
        </authorList>
    </citation>
    <scope>NUCLEOTIDE SEQUENCE [LARGE SCALE GENOMIC DNA]</scope>
    <source>
        <strain evidence="17 18">DF07</strain>
    </source>
</reference>
<dbReference type="SUPFAM" id="SSF47384">
    <property type="entry name" value="Homodimeric domain of signal transducing histidine kinase"/>
    <property type="match status" value="1"/>
</dbReference>
<keyword evidence="4" id="KW-1003">Cell membrane</keyword>
<dbReference type="PANTHER" id="PTHR44936">
    <property type="entry name" value="SENSOR PROTEIN CREC"/>
    <property type="match status" value="1"/>
</dbReference>
<evidence type="ECO:0000256" key="6">
    <source>
        <dbReference type="ARBA" id="ARBA00022553"/>
    </source>
</evidence>
<dbReference type="PRINTS" id="PR00344">
    <property type="entry name" value="BCTRLSENSOR"/>
</dbReference>
<dbReference type="GO" id="GO:0005886">
    <property type="term" value="C:plasma membrane"/>
    <property type="evidence" value="ECO:0007669"/>
    <property type="project" value="UniProtKB-SubCell"/>
</dbReference>
<dbReference type="PROSITE" id="PS50109">
    <property type="entry name" value="HIS_KIN"/>
    <property type="match status" value="1"/>
</dbReference>
<dbReference type="GO" id="GO:0000155">
    <property type="term" value="F:phosphorelay sensor kinase activity"/>
    <property type="evidence" value="ECO:0007669"/>
    <property type="project" value="InterPro"/>
</dbReference>
<dbReference type="SMART" id="SM00388">
    <property type="entry name" value="HisKA"/>
    <property type="match status" value="1"/>
</dbReference>
<keyword evidence="10 17" id="KW-0418">Kinase</keyword>
<keyword evidence="8" id="KW-0812">Transmembrane</keyword>
<evidence type="ECO:0000256" key="13">
    <source>
        <dbReference type="ARBA" id="ARBA00023012"/>
    </source>
</evidence>
<dbReference type="EMBL" id="NJGC01000008">
    <property type="protein sequence ID" value="PAM72035.1"/>
    <property type="molecule type" value="Genomic_DNA"/>
</dbReference>
<dbReference type="PROSITE" id="PS50885">
    <property type="entry name" value="HAMP"/>
    <property type="match status" value="1"/>
</dbReference>
<organism evidence="17 18">
    <name type="scientific">Stenotrophomonas maltophilia</name>
    <name type="common">Pseudomonas maltophilia</name>
    <name type="synonym">Xanthomonas maltophilia</name>
    <dbReference type="NCBI Taxonomy" id="40324"/>
    <lineage>
        <taxon>Bacteria</taxon>
        <taxon>Pseudomonadati</taxon>
        <taxon>Pseudomonadota</taxon>
        <taxon>Gammaproteobacteria</taxon>
        <taxon>Lysobacterales</taxon>
        <taxon>Lysobacteraceae</taxon>
        <taxon>Stenotrophomonas</taxon>
        <taxon>Stenotrophomonas maltophilia group</taxon>
    </lineage>
</organism>
<dbReference type="InterPro" id="IPR003594">
    <property type="entry name" value="HATPase_dom"/>
</dbReference>
<dbReference type="SMART" id="SM00304">
    <property type="entry name" value="HAMP"/>
    <property type="match status" value="1"/>
</dbReference>
<keyword evidence="6" id="KW-0597">Phosphoprotein</keyword>
<evidence type="ECO:0000259" key="15">
    <source>
        <dbReference type="PROSITE" id="PS50109"/>
    </source>
</evidence>